<dbReference type="GO" id="GO:0008061">
    <property type="term" value="F:chitin binding"/>
    <property type="evidence" value="ECO:0007669"/>
    <property type="project" value="InterPro"/>
</dbReference>
<keyword evidence="3" id="KW-0146">Chitin degradation</keyword>
<evidence type="ECO:0000256" key="3">
    <source>
        <dbReference type="ARBA" id="ARBA00023024"/>
    </source>
</evidence>
<evidence type="ECO:0000256" key="8">
    <source>
        <dbReference type="RuleBase" id="RU004453"/>
    </source>
</evidence>
<keyword evidence="6" id="KW-0624">Polysaccharide degradation</keyword>
<evidence type="ECO:0000313" key="11">
    <source>
        <dbReference type="Proteomes" id="UP000015241"/>
    </source>
</evidence>
<keyword evidence="5 7" id="KW-0326">Glycosidase</keyword>
<dbReference type="Proteomes" id="UP000015241">
    <property type="component" value="Unassembled WGS sequence"/>
</dbReference>
<dbReference type="PROSITE" id="PS01095">
    <property type="entry name" value="GH18_1"/>
    <property type="match status" value="1"/>
</dbReference>
<comment type="catalytic activity">
    <reaction evidence="1">
        <text>Random endo-hydrolysis of N-acetyl-beta-D-glucosaminide (1-&gt;4)-beta-linkages in chitin and chitodextrins.</text>
        <dbReference type="EC" id="3.2.1.14"/>
    </reaction>
</comment>
<organism evidence="10 11">
    <name type="scientific">Fomitopsis schrenkii</name>
    <name type="common">Brown rot fungus</name>
    <dbReference type="NCBI Taxonomy" id="2126942"/>
    <lineage>
        <taxon>Eukaryota</taxon>
        <taxon>Fungi</taxon>
        <taxon>Dikarya</taxon>
        <taxon>Basidiomycota</taxon>
        <taxon>Agaricomycotina</taxon>
        <taxon>Agaricomycetes</taxon>
        <taxon>Polyporales</taxon>
        <taxon>Fomitopsis</taxon>
    </lineage>
</organism>
<reference evidence="10 11" key="1">
    <citation type="journal article" date="2012" name="Science">
        <title>The Paleozoic origin of enzymatic lignin decomposition reconstructed from 31 fungal genomes.</title>
        <authorList>
            <person name="Floudas D."/>
            <person name="Binder M."/>
            <person name="Riley R."/>
            <person name="Barry K."/>
            <person name="Blanchette R.A."/>
            <person name="Henrissat B."/>
            <person name="Martinez A.T."/>
            <person name="Otillar R."/>
            <person name="Spatafora J.W."/>
            <person name="Yadav J.S."/>
            <person name="Aerts A."/>
            <person name="Benoit I."/>
            <person name="Boyd A."/>
            <person name="Carlson A."/>
            <person name="Copeland A."/>
            <person name="Coutinho P.M."/>
            <person name="de Vries R.P."/>
            <person name="Ferreira P."/>
            <person name="Findley K."/>
            <person name="Foster B."/>
            <person name="Gaskell J."/>
            <person name="Glotzer D."/>
            <person name="Gorecki P."/>
            <person name="Heitman J."/>
            <person name="Hesse C."/>
            <person name="Hori C."/>
            <person name="Igarashi K."/>
            <person name="Jurgens J.A."/>
            <person name="Kallen N."/>
            <person name="Kersten P."/>
            <person name="Kohler A."/>
            <person name="Kuees U."/>
            <person name="Kumar T.K.A."/>
            <person name="Kuo A."/>
            <person name="LaButti K."/>
            <person name="Larrondo L.F."/>
            <person name="Lindquist E."/>
            <person name="Ling A."/>
            <person name="Lombard V."/>
            <person name="Lucas S."/>
            <person name="Lundell T."/>
            <person name="Martin R."/>
            <person name="McLaughlin D.J."/>
            <person name="Morgenstern I."/>
            <person name="Morin E."/>
            <person name="Murat C."/>
            <person name="Nagy L.G."/>
            <person name="Nolan M."/>
            <person name="Ohm R.A."/>
            <person name="Patyshakuliyeva A."/>
            <person name="Rokas A."/>
            <person name="Ruiz-Duenas F.J."/>
            <person name="Sabat G."/>
            <person name="Salamov A."/>
            <person name="Samejima M."/>
            <person name="Schmutz J."/>
            <person name="Slot J.C."/>
            <person name="St John F."/>
            <person name="Stenlid J."/>
            <person name="Sun H."/>
            <person name="Sun S."/>
            <person name="Syed K."/>
            <person name="Tsang A."/>
            <person name="Wiebenga A."/>
            <person name="Young D."/>
            <person name="Pisabarro A."/>
            <person name="Eastwood D.C."/>
            <person name="Martin F."/>
            <person name="Cullen D."/>
            <person name="Grigoriev I.V."/>
            <person name="Hibbett D.S."/>
        </authorList>
    </citation>
    <scope>NUCLEOTIDE SEQUENCE</scope>
    <source>
        <strain evidence="11">FP-58527</strain>
    </source>
</reference>
<keyword evidence="2 7" id="KW-0378">Hydrolase</keyword>
<dbReference type="HOGENOM" id="CLU_002833_6_1_1"/>
<evidence type="ECO:0000313" key="10">
    <source>
        <dbReference type="EMBL" id="EPS97397.1"/>
    </source>
</evidence>
<dbReference type="STRING" id="743788.S8DXQ0"/>
<dbReference type="InParanoid" id="S8DXQ0"/>
<proteinExistence type="inferred from homology"/>
<dbReference type="eggNOG" id="KOG2806">
    <property type="taxonomic scope" value="Eukaryota"/>
</dbReference>
<evidence type="ECO:0000259" key="9">
    <source>
        <dbReference type="PROSITE" id="PS51910"/>
    </source>
</evidence>
<dbReference type="Gene3D" id="3.10.50.10">
    <property type="match status" value="1"/>
</dbReference>
<evidence type="ECO:0000256" key="1">
    <source>
        <dbReference type="ARBA" id="ARBA00000822"/>
    </source>
</evidence>
<dbReference type="GO" id="GO:0005576">
    <property type="term" value="C:extracellular region"/>
    <property type="evidence" value="ECO:0007669"/>
    <property type="project" value="TreeGrafter"/>
</dbReference>
<dbReference type="OrthoDB" id="73875at2759"/>
<evidence type="ECO:0000256" key="6">
    <source>
        <dbReference type="ARBA" id="ARBA00023326"/>
    </source>
</evidence>
<gene>
    <name evidence="10" type="ORF">FOMPIDRAFT_127036</name>
</gene>
<dbReference type="SMART" id="SM00636">
    <property type="entry name" value="Glyco_18"/>
    <property type="match status" value="1"/>
</dbReference>
<keyword evidence="4" id="KW-0119">Carbohydrate metabolism</keyword>
<feature type="domain" description="GH18" evidence="9">
    <location>
        <begin position="1"/>
        <end position="386"/>
    </location>
</feature>
<dbReference type="InterPro" id="IPR050314">
    <property type="entry name" value="Glycosyl_Hydrlase_18"/>
</dbReference>
<keyword evidence="11" id="KW-1185">Reference proteome</keyword>
<dbReference type="InterPro" id="IPR017853">
    <property type="entry name" value="GH"/>
</dbReference>
<comment type="similarity">
    <text evidence="8">Belongs to the glycosyl hydrolase 18 family.</text>
</comment>
<dbReference type="SUPFAM" id="SSF51445">
    <property type="entry name" value="(Trans)glycosidases"/>
    <property type="match status" value="1"/>
</dbReference>
<evidence type="ECO:0000256" key="7">
    <source>
        <dbReference type="RuleBase" id="RU000489"/>
    </source>
</evidence>
<dbReference type="Gene3D" id="3.20.20.80">
    <property type="entry name" value="Glycosidases"/>
    <property type="match status" value="1"/>
</dbReference>
<accession>S8DXQ0</accession>
<dbReference type="PROSITE" id="PS51910">
    <property type="entry name" value="GH18_2"/>
    <property type="match status" value="1"/>
</dbReference>
<dbReference type="GO" id="GO:0006032">
    <property type="term" value="P:chitin catabolic process"/>
    <property type="evidence" value="ECO:0007669"/>
    <property type="project" value="UniProtKB-KW"/>
</dbReference>
<dbReference type="GO" id="GO:0008843">
    <property type="term" value="F:endochitinase activity"/>
    <property type="evidence" value="ECO:0007669"/>
    <property type="project" value="UniProtKB-EC"/>
</dbReference>
<dbReference type="AlphaFoldDB" id="S8DXQ0"/>
<dbReference type="SUPFAM" id="SSF54556">
    <property type="entry name" value="Chitinase insertion domain"/>
    <property type="match status" value="1"/>
</dbReference>
<sequence>MTWYANWESGDNPPYSLTNLSWSQYTRVSYSFLVPASDQTITVTSADNSSLHEFVGSARENNVSSSVTIGGWDGSTYFSSAVAAAENRTRFVNSTVALVNNYGLDGIDFDWEYPSAIGIGCNQRSENDTANYLLFLQELRERLPNKTISAAVALTPFVNGSAGEPSTDVSVFASVLDYIEIMVYDVWTASSASVGPNSPLYDSCASAEDRQGSAASAVSAWTVAGFQPEQIVLGVAGYGHSYRVATDDAYYDTENKILQLYAPFNWQDQPRGDSWDVGESTTDQCGNPQNAYTGIFSFWGLVQQNYLNSTGLPAHGIEYGWDSCSETPLIYNPSEQVMISYDDVMSFMRKGFYIAEERLRGWAMWEASNDWNDMLTTSMTKAMMSSY</sequence>
<dbReference type="InterPro" id="IPR011583">
    <property type="entry name" value="Chitinase_II/V-like_cat"/>
</dbReference>
<dbReference type="InterPro" id="IPR029070">
    <property type="entry name" value="Chitinase_insertion_sf"/>
</dbReference>
<evidence type="ECO:0000256" key="4">
    <source>
        <dbReference type="ARBA" id="ARBA00023277"/>
    </source>
</evidence>
<dbReference type="PANTHER" id="PTHR11177:SF317">
    <property type="entry name" value="CHITINASE 12-RELATED"/>
    <property type="match status" value="1"/>
</dbReference>
<evidence type="ECO:0000256" key="5">
    <source>
        <dbReference type="ARBA" id="ARBA00023295"/>
    </source>
</evidence>
<name>S8DXQ0_FOMSC</name>
<evidence type="ECO:0000256" key="2">
    <source>
        <dbReference type="ARBA" id="ARBA00022801"/>
    </source>
</evidence>
<dbReference type="GO" id="GO:0000272">
    <property type="term" value="P:polysaccharide catabolic process"/>
    <property type="evidence" value="ECO:0007669"/>
    <property type="project" value="UniProtKB-KW"/>
</dbReference>
<protein>
    <recommendedName>
        <fullName evidence="9">GH18 domain-containing protein</fullName>
    </recommendedName>
</protein>
<dbReference type="InterPro" id="IPR001223">
    <property type="entry name" value="Glyco_hydro18_cat"/>
</dbReference>
<dbReference type="EMBL" id="KE504176">
    <property type="protein sequence ID" value="EPS97397.1"/>
    <property type="molecule type" value="Genomic_DNA"/>
</dbReference>
<dbReference type="PANTHER" id="PTHR11177">
    <property type="entry name" value="CHITINASE"/>
    <property type="match status" value="1"/>
</dbReference>
<dbReference type="Pfam" id="PF00704">
    <property type="entry name" value="Glyco_hydro_18"/>
    <property type="match status" value="1"/>
</dbReference>
<dbReference type="InterPro" id="IPR001579">
    <property type="entry name" value="Glyco_hydro_18_chit_AS"/>
</dbReference>